<dbReference type="OrthoDB" id="408631at2759"/>
<evidence type="ECO:0000313" key="5">
    <source>
        <dbReference type="EMBL" id="CZR69742.1"/>
    </source>
</evidence>
<feature type="signal peptide" evidence="3">
    <location>
        <begin position="1"/>
        <end position="16"/>
    </location>
</feature>
<dbReference type="STRING" id="576137.A0A1L7XXF4"/>
<dbReference type="InterPro" id="IPR002018">
    <property type="entry name" value="CarbesteraseB"/>
</dbReference>
<dbReference type="EC" id="3.1.1.-" evidence="3"/>
<dbReference type="PANTHER" id="PTHR11559">
    <property type="entry name" value="CARBOXYLESTERASE"/>
    <property type="match status" value="1"/>
</dbReference>
<feature type="chain" id="PRO_5011825865" description="Carboxylic ester hydrolase" evidence="3">
    <location>
        <begin position="17"/>
        <end position="573"/>
    </location>
</feature>
<sequence length="573" mass="62284">MVLVALLLLSVGSVFAALAPSKGTGPVGHTKNGSYIGEYVPQLSQDIFRGIPFARAPRYERPHSLNETWTGTRTATEPGLTCAGFGTNNQFGWLVGEDCLNLNIVRPAASQPGQDLPVMVWIYGGGFRQGSNRDPEFNTSFMVETSLQIGHPVIVVSINYRLSGFGFLWSQELNETGATNLGLRDQWKALEWIQENIRGFGGDPGKVTIWGESAGAFSVDILISAFNGQNNDLFQRAILASGSWWLPSNYVPAAFQAVYDNITAATGCNESADSLQCLKALSYDALNATLAAQTTPSSPIIDGDFLSTLPTEAFFNDPPLLAPVDLITGCNSDEAIGLGIQVPYNSSDELSDLVQALLVVNSSVSETILDLYPLDAQSPPYSLPMTVDWPALTAAIGVPSGTQTRRAYAIFTDFYMMAGRRMTAKSWPEVFPNKKAYSYRWDTDPTTVPLVFTPGLGVGFAQHGAELSWEFRLPYVSGSPYPPLPKIDAMQKVSYAMQAQWISFAATGDPNKHGLGWVPTWNPYGPGGAAKNMVYNGTVSDVLNLHIEDDDFRNEAIGWINGNWELLQTYHAS</sequence>
<evidence type="ECO:0000256" key="3">
    <source>
        <dbReference type="RuleBase" id="RU361235"/>
    </source>
</evidence>
<dbReference type="Gene3D" id="3.40.50.1820">
    <property type="entry name" value="alpha/beta hydrolase"/>
    <property type="match status" value="1"/>
</dbReference>
<feature type="domain" description="Carboxylesterase type B" evidence="4">
    <location>
        <begin position="29"/>
        <end position="524"/>
    </location>
</feature>
<evidence type="ECO:0000259" key="4">
    <source>
        <dbReference type="Pfam" id="PF00135"/>
    </source>
</evidence>
<dbReference type="Pfam" id="PF00135">
    <property type="entry name" value="COesterase"/>
    <property type="match status" value="1"/>
</dbReference>
<dbReference type="InterPro" id="IPR029058">
    <property type="entry name" value="AB_hydrolase_fold"/>
</dbReference>
<evidence type="ECO:0000256" key="2">
    <source>
        <dbReference type="ARBA" id="ARBA00022801"/>
    </source>
</evidence>
<gene>
    <name evidence="5" type="ORF">PAC_19642</name>
</gene>
<dbReference type="EMBL" id="FJOG01000079">
    <property type="protein sequence ID" value="CZR69742.1"/>
    <property type="molecule type" value="Genomic_DNA"/>
</dbReference>
<reference evidence="5 6" key="1">
    <citation type="submission" date="2016-03" db="EMBL/GenBank/DDBJ databases">
        <authorList>
            <person name="Ploux O."/>
        </authorList>
    </citation>
    <scope>NUCLEOTIDE SEQUENCE [LARGE SCALE GENOMIC DNA]</scope>
    <source>
        <strain evidence="5 6">UAMH 11012</strain>
    </source>
</reference>
<name>A0A1L7XXF4_9HELO</name>
<evidence type="ECO:0000256" key="1">
    <source>
        <dbReference type="ARBA" id="ARBA00005964"/>
    </source>
</evidence>
<dbReference type="GO" id="GO:0016787">
    <property type="term" value="F:hydrolase activity"/>
    <property type="evidence" value="ECO:0007669"/>
    <property type="project" value="UniProtKB-KW"/>
</dbReference>
<dbReference type="Proteomes" id="UP000184330">
    <property type="component" value="Unassembled WGS sequence"/>
</dbReference>
<dbReference type="InterPro" id="IPR050309">
    <property type="entry name" value="Type-B_Carboxylest/Lipase"/>
</dbReference>
<dbReference type="AlphaFoldDB" id="A0A1L7XXF4"/>
<proteinExistence type="inferred from homology"/>
<comment type="similarity">
    <text evidence="1 3">Belongs to the type-B carboxylesterase/lipase family.</text>
</comment>
<keyword evidence="3" id="KW-0732">Signal</keyword>
<evidence type="ECO:0000313" key="6">
    <source>
        <dbReference type="Proteomes" id="UP000184330"/>
    </source>
</evidence>
<dbReference type="PROSITE" id="PS00122">
    <property type="entry name" value="CARBOXYLESTERASE_B_1"/>
    <property type="match status" value="1"/>
</dbReference>
<accession>A0A1L7XXF4</accession>
<dbReference type="InterPro" id="IPR019826">
    <property type="entry name" value="Carboxylesterase_B_AS"/>
</dbReference>
<organism evidence="5 6">
    <name type="scientific">Phialocephala subalpina</name>
    <dbReference type="NCBI Taxonomy" id="576137"/>
    <lineage>
        <taxon>Eukaryota</taxon>
        <taxon>Fungi</taxon>
        <taxon>Dikarya</taxon>
        <taxon>Ascomycota</taxon>
        <taxon>Pezizomycotina</taxon>
        <taxon>Leotiomycetes</taxon>
        <taxon>Helotiales</taxon>
        <taxon>Mollisiaceae</taxon>
        <taxon>Phialocephala</taxon>
        <taxon>Phialocephala fortinii species complex</taxon>
    </lineage>
</organism>
<protein>
    <recommendedName>
        <fullName evidence="3">Carboxylic ester hydrolase</fullName>
        <ecNumber evidence="3">3.1.1.-</ecNumber>
    </recommendedName>
</protein>
<dbReference type="SUPFAM" id="SSF53474">
    <property type="entry name" value="alpha/beta-Hydrolases"/>
    <property type="match status" value="1"/>
</dbReference>
<keyword evidence="2 3" id="KW-0378">Hydrolase</keyword>
<keyword evidence="6" id="KW-1185">Reference proteome</keyword>